<dbReference type="SUPFAM" id="SSF51679">
    <property type="entry name" value="Bacterial luciferase-like"/>
    <property type="match status" value="1"/>
</dbReference>
<name>A0ABT9NZ62_9ACTN</name>
<reference evidence="2 3" key="1">
    <citation type="submission" date="2023-07" db="EMBL/GenBank/DDBJ databases">
        <title>Sequencing the genomes of 1000 actinobacteria strains.</title>
        <authorList>
            <person name="Klenk H.-P."/>
        </authorList>
    </citation>
    <scope>NUCLEOTIDE SEQUENCE [LARGE SCALE GENOMIC DNA]</scope>
    <source>
        <strain evidence="2 3">DSM 44388</strain>
    </source>
</reference>
<dbReference type="RefSeq" id="WP_307239797.1">
    <property type="nucleotide sequence ID" value="NZ_JAUSQZ010000001.1"/>
</dbReference>
<evidence type="ECO:0000313" key="2">
    <source>
        <dbReference type="EMBL" id="MDP9825723.1"/>
    </source>
</evidence>
<dbReference type="InterPro" id="IPR036661">
    <property type="entry name" value="Luciferase-like_sf"/>
</dbReference>
<dbReference type="EMBL" id="JAUSQZ010000001">
    <property type="protein sequence ID" value="MDP9825723.1"/>
    <property type="molecule type" value="Genomic_DNA"/>
</dbReference>
<dbReference type="Proteomes" id="UP001235712">
    <property type="component" value="Unassembled WGS sequence"/>
</dbReference>
<keyword evidence="3" id="KW-1185">Reference proteome</keyword>
<dbReference type="InterPro" id="IPR050766">
    <property type="entry name" value="Bact_Lucif_Oxidored"/>
</dbReference>
<feature type="domain" description="Luciferase-like" evidence="1">
    <location>
        <begin position="19"/>
        <end position="205"/>
    </location>
</feature>
<dbReference type="PANTHER" id="PTHR30137:SF15">
    <property type="entry name" value="BLL6902 PROTEIN"/>
    <property type="match status" value="1"/>
</dbReference>
<comment type="caution">
    <text evidence="2">The sequence shown here is derived from an EMBL/GenBank/DDBJ whole genome shotgun (WGS) entry which is preliminary data.</text>
</comment>
<sequence>MDKKIGFLSFGHWRDVTGSQTRSGADALIQTIELAEAAEEAGIDGAFVRVHHFERQLASPFPLLSAIGARTKHIEMGTGVIDMRYENPLYMAEEAAIADLISGGRLQLGVSRGSPETALRGAENFGYVPPEGVSAADLARSKTEIFLKAIQGEPMAVTDPERTGGISGGLAIQPQSPGLAERIWWGAGTRATATWAAGLGMNLQSSTLLTEDTGVPFDQLQAEQIRMYKDTWKEQGWEREPLVSVSRSVIPITTDIDRMYFGDRSEDDQVGILDGARSRFGRSYVGEPDKLAQELARDEAVLEADYVLFTVPNQLGVEYNARLLKTIADHVAPAIGWKKKF</sequence>
<proteinExistence type="predicted"/>
<dbReference type="PANTHER" id="PTHR30137">
    <property type="entry name" value="LUCIFERASE-LIKE MONOOXYGENASE"/>
    <property type="match status" value="1"/>
</dbReference>
<accession>A0ABT9NZ62</accession>
<protein>
    <submittedName>
        <fullName evidence="2">Alkanesulfonate monooxygenase SsuD/methylene tetrahydromethanopterin reductase-like flavin-dependent oxidoreductase (Luciferase family)</fullName>
    </submittedName>
</protein>
<evidence type="ECO:0000259" key="1">
    <source>
        <dbReference type="Pfam" id="PF00296"/>
    </source>
</evidence>
<gene>
    <name evidence="2" type="ORF">J2S57_001472</name>
</gene>
<dbReference type="Pfam" id="PF00296">
    <property type="entry name" value="Bac_luciferase"/>
    <property type="match status" value="1"/>
</dbReference>
<evidence type="ECO:0000313" key="3">
    <source>
        <dbReference type="Proteomes" id="UP001235712"/>
    </source>
</evidence>
<dbReference type="InterPro" id="IPR011251">
    <property type="entry name" value="Luciferase-like_dom"/>
</dbReference>
<dbReference type="Gene3D" id="3.20.20.30">
    <property type="entry name" value="Luciferase-like domain"/>
    <property type="match status" value="1"/>
</dbReference>
<organism evidence="2 3">
    <name type="scientific">Kineosporia succinea</name>
    <dbReference type="NCBI Taxonomy" id="84632"/>
    <lineage>
        <taxon>Bacteria</taxon>
        <taxon>Bacillati</taxon>
        <taxon>Actinomycetota</taxon>
        <taxon>Actinomycetes</taxon>
        <taxon>Kineosporiales</taxon>
        <taxon>Kineosporiaceae</taxon>
        <taxon>Kineosporia</taxon>
    </lineage>
</organism>